<organism evidence="2">
    <name type="scientific">Flavobacterium columnare</name>
    <dbReference type="NCBI Taxonomy" id="996"/>
    <lineage>
        <taxon>Bacteria</taxon>
        <taxon>Pseudomonadati</taxon>
        <taxon>Bacteroidota</taxon>
        <taxon>Flavobacteriia</taxon>
        <taxon>Flavobacteriales</taxon>
        <taxon>Flavobacteriaceae</taxon>
        <taxon>Flavobacterium</taxon>
    </lineage>
</organism>
<dbReference type="Pfam" id="PF13619">
    <property type="entry name" value="KTSC"/>
    <property type="match status" value="1"/>
</dbReference>
<sequence>MLVNSSVIRAIDYDVANSILYVKFKSGVLYKYHRVPETVFNSFLNARSKGTFFNLRIRDKYRVS</sequence>
<accession>A0AA94EYJ3</accession>
<dbReference type="EMBL" id="RWGX01000005">
    <property type="protein sequence ID" value="RVU87436.1"/>
    <property type="molecule type" value="Genomic_DNA"/>
</dbReference>
<proteinExistence type="predicted"/>
<name>A0AA94EYJ3_9FLAO</name>
<comment type="caution">
    <text evidence="2">The sequence shown here is derived from an EMBL/GenBank/DDBJ whole genome shotgun (WGS) entry which is preliminary data.</text>
</comment>
<dbReference type="InterPro" id="IPR025309">
    <property type="entry name" value="KTSC_dom"/>
</dbReference>
<evidence type="ECO:0000259" key="1">
    <source>
        <dbReference type="Pfam" id="PF13619"/>
    </source>
</evidence>
<gene>
    <name evidence="2" type="ORF">EJB19_13910</name>
</gene>
<reference evidence="2" key="1">
    <citation type="submission" date="2018-12" db="EMBL/GenBank/DDBJ databases">
        <title>Draft genome sequence of Flaovobacterium columnare BGFS27 isolated from channel catfish in Alabama.</title>
        <authorList>
            <person name="Cai W."/>
            <person name="Arias C."/>
        </authorList>
    </citation>
    <scope>NUCLEOTIDE SEQUENCE [LARGE SCALE GENOMIC DNA]</scope>
    <source>
        <strain evidence="2">BGFS27</strain>
    </source>
</reference>
<feature type="domain" description="KTSC" evidence="1">
    <location>
        <begin position="4"/>
        <end position="61"/>
    </location>
</feature>
<evidence type="ECO:0000313" key="2">
    <source>
        <dbReference type="EMBL" id="RVU87436.1"/>
    </source>
</evidence>
<protein>
    <submittedName>
        <fullName evidence="2">KTSC domain-containing protein</fullName>
    </submittedName>
</protein>
<dbReference type="AlphaFoldDB" id="A0AA94EYJ3"/>